<evidence type="ECO:0000313" key="1">
    <source>
        <dbReference type="EMBL" id="MBW6435659.1"/>
    </source>
</evidence>
<gene>
    <name evidence="1" type="ORF">KZ829_18110</name>
</gene>
<organism evidence="1 2">
    <name type="scientific">Actinoplanes hulinensis</name>
    <dbReference type="NCBI Taxonomy" id="1144547"/>
    <lineage>
        <taxon>Bacteria</taxon>
        <taxon>Bacillati</taxon>
        <taxon>Actinomycetota</taxon>
        <taxon>Actinomycetes</taxon>
        <taxon>Micromonosporales</taxon>
        <taxon>Micromonosporaceae</taxon>
        <taxon>Actinoplanes</taxon>
    </lineage>
</organism>
<name>A0ABS7B3P9_9ACTN</name>
<dbReference type="InterPro" id="IPR036890">
    <property type="entry name" value="HATPase_C_sf"/>
</dbReference>
<dbReference type="Gene3D" id="3.30.565.10">
    <property type="entry name" value="Histidine kinase-like ATPase, C-terminal domain"/>
    <property type="match status" value="1"/>
</dbReference>
<dbReference type="Proteomes" id="UP001519863">
    <property type="component" value="Unassembled WGS sequence"/>
</dbReference>
<proteinExistence type="predicted"/>
<evidence type="ECO:0000313" key="2">
    <source>
        <dbReference type="Proteomes" id="UP001519863"/>
    </source>
</evidence>
<protein>
    <submittedName>
        <fullName evidence="1">Uncharacterized protein</fullName>
    </submittedName>
</protein>
<accession>A0ABS7B3P9</accession>
<comment type="caution">
    <text evidence="1">The sequence shown here is derived from an EMBL/GenBank/DDBJ whole genome shotgun (WGS) entry which is preliminary data.</text>
</comment>
<dbReference type="EMBL" id="JAHXZI010000009">
    <property type="protein sequence ID" value="MBW6435659.1"/>
    <property type="molecule type" value="Genomic_DNA"/>
</dbReference>
<reference evidence="1 2" key="1">
    <citation type="journal article" date="2013" name="Antonie Van Leeuwenhoek">
        <title>Actinoplanes hulinensis sp. nov., a novel actinomycete isolated from soybean root (Glycine max (L.) Merr).</title>
        <authorList>
            <person name="Shen Y."/>
            <person name="Liu C."/>
            <person name="Wang X."/>
            <person name="Zhao J."/>
            <person name="Jia F."/>
            <person name="Zhang Y."/>
            <person name="Wang L."/>
            <person name="Yang D."/>
            <person name="Xiang W."/>
        </authorList>
    </citation>
    <scope>NUCLEOTIDE SEQUENCE [LARGE SCALE GENOMIC DNA]</scope>
    <source>
        <strain evidence="1 2">NEAU-M9</strain>
    </source>
</reference>
<sequence>MTASTRGGGCTVTVVANGRLEPTVADDGVPPESWRPVVGIRSLRERAEEPGGTASAGPADGGWAVSVALSLTTCSQLPA</sequence>
<dbReference type="RefSeq" id="WP_220145094.1">
    <property type="nucleotide sequence ID" value="NZ_JAHXZI010000009.1"/>
</dbReference>
<keyword evidence="2" id="KW-1185">Reference proteome</keyword>